<dbReference type="SMART" id="SM00342">
    <property type="entry name" value="HTH_ARAC"/>
    <property type="match status" value="1"/>
</dbReference>
<keyword evidence="4" id="KW-1133">Transmembrane helix</keyword>
<organism evidence="6 7">
    <name type="scientific">Paenibacillus hodogayensis</name>
    <dbReference type="NCBI Taxonomy" id="279208"/>
    <lineage>
        <taxon>Bacteria</taxon>
        <taxon>Bacillati</taxon>
        <taxon>Bacillota</taxon>
        <taxon>Bacilli</taxon>
        <taxon>Bacillales</taxon>
        <taxon>Paenibacillaceae</taxon>
        <taxon>Paenibacillus</taxon>
    </lineage>
</organism>
<protein>
    <submittedName>
        <fullName evidence="6">Helix-turn-helix domain-containing protein</fullName>
    </submittedName>
</protein>
<dbReference type="PANTHER" id="PTHR43280">
    <property type="entry name" value="ARAC-FAMILY TRANSCRIPTIONAL REGULATOR"/>
    <property type="match status" value="1"/>
</dbReference>
<evidence type="ECO:0000256" key="2">
    <source>
        <dbReference type="ARBA" id="ARBA00023125"/>
    </source>
</evidence>
<keyword evidence="7" id="KW-1185">Reference proteome</keyword>
<dbReference type="InterPro" id="IPR018060">
    <property type="entry name" value="HTH_AraC"/>
</dbReference>
<evidence type="ECO:0000256" key="1">
    <source>
        <dbReference type="ARBA" id="ARBA00023015"/>
    </source>
</evidence>
<sequence>MTELRYFRTKRVNRKSVFFKFLISYMVVLLVSVSIGSVLYYRVQTEMVDTAGRAYLGMLDQVKQVVDTRMKEMNGAALQMILSPKLQYLLNLTDNTTIEERYMYFDFMKDMQRIKTSIGWMNDFYIYLQDAKTVMTPDAKTDVETFFSTMMVGADASYKGSMMEKLGQYNVSEFVPSVIMGTGSNQKRIISYLQTLPLGSKTIKGTLVINIDEQQIGDLLHTIEMASQAQIYIADAKKQVLLEPSNKKWNIPDMLERMLSDPPHTAVKDDRGKTMVVSRTVSQDNGWTYIAVVPRDVVMQRVNKLKSYAIMLLCFYLLVGAIASYLLAYRNYNPIREMVQLLQKAKGAETKDTNESNESNEFDYIKRMLSGTAYEEKQLRDKLTRQTPIIQANFLSRLLRGRVDVAAMTEEEWQEMGIRIPVNGFAVMLIDIDDSSAFAKEDSEREWALIRFIVSNLGEELMKGEGYVTELDRQQLAVLAGLGGQTAASGEHEIKALAEEFQTILYRRFRLQTTIAVSEIHREIEQTELAYRQALMALEYKLVKDSNSVIMYDETRGLQQNQYHFPLELEVQLLNYAKAGDYSSIDKLLDQIYEMNFVSHKVSPENGKCLFFDIVCTLLKLMNSTSAQHALHVLHEKYDPVKTILSRATAAEMLQKTKECYEAVCELTREHHSSHSDKLLDGMKQYLENRYADNNFNLTSMAEQFDLTPKYISAFFKKQTSQNIMDYVVEMRIAHAKRLLQDRSLTLLQIAQQVGYVNDVGLIRVFKKMEGVTPGLYRDTLPADREATRGESDIG</sequence>
<keyword evidence="4" id="KW-0812">Transmembrane</keyword>
<keyword evidence="3" id="KW-0804">Transcription</keyword>
<dbReference type="SUPFAM" id="SSF46689">
    <property type="entry name" value="Homeodomain-like"/>
    <property type="match status" value="1"/>
</dbReference>
<keyword evidence="4" id="KW-0472">Membrane</keyword>
<dbReference type="PANTHER" id="PTHR43280:SF2">
    <property type="entry name" value="HTH-TYPE TRANSCRIPTIONAL REGULATOR EXSA"/>
    <property type="match status" value="1"/>
</dbReference>
<dbReference type="Gene3D" id="1.10.10.60">
    <property type="entry name" value="Homeodomain-like"/>
    <property type="match status" value="2"/>
</dbReference>
<feature type="domain" description="HTH araC/xylS-type" evidence="5">
    <location>
        <begin position="681"/>
        <end position="780"/>
    </location>
</feature>
<dbReference type="EMBL" id="JBHMAG010000021">
    <property type="protein sequence ID" value="MFB9756145.1"/>
    <property type="molecule type" value="Genomic_DNA"/>
</dbReference>
<feature type="transmembrane region" description="Helical" evidence="4">
    <location>
        <begin position="21"/>
        <end position="41"/>
    </location>
</feature>
<evidence type="ECO:0000256" key="3">
    <source>
        <dbReference type="ARBA" id="ARBA00023163"/>
    </source>
</evidence>
<evidence type="ECO:0000313" key="7">
    <source>
        <dbReference type="Proteomes" id="UP001589619"/>
    </source>
</evidence>
<dbReference type="InterPro" id="IPR009057">
    <property type="entry name" value="Homeodomain-like_sf"/>
</dbReference>
<keyword evidence="1" id="KW-0805">Transcription regulation</keyword>
<keyword evidence="2" id="KW-0238">DNA-binding</keyword>
<name>A0ABV5W6E6_9BACL</name>
<accession>A0ABV5W6E6</accession>
<comment type="caution">
    <text evidence="6">The sequence shown here is derived from an EMBL/GenBank/DDBJ whole genome shotgun (WGS) entry which is preliminary data.</text>
</comment>
<evidence type="ECO:0000313" key="6">
    <source>
        <dbReference type="EMBL" id="MFB9756145.1"/>
    </source>
</evidence>
<dbReference type="RefSeq" id="WP_344910593.1">
    <property type="nucleotide sequence ID" value="NZ_BAAAYO010000009.1"/>
</dbReference>
<evidence type="ECO:0000259" key="5">
    <source>
        <dbReference type="PROSITE" id="PS01124"/>
    </source>
</evidence>
<dbReference type="Gene3D" id="3.30.450.20">
    <property type="entry name" value="PAS domain"/>
    <property type="match status" value="1"/>
</dbReference>
<evidence type="ECO:0000256" key="4">
    <source>
        <dbReference type="SAM" id="Phobius"/>
    </source>
</evidence>
<dbReference type="PROSITE" id="PS00041">
    <property type="entry name" value="HTH_ARAC_FAMILY_1"/>
    <property type="match status" value="1"/>
</dbReference>
<feature type="transmembrane region" description="Helical" evidence="4">
    <location>
        <begin position="308"/>
        <end position="328"/>
    </location>
</feature>
<dbReference type="PROSITE" id="PS01124">
    <property type="entry name" value="HTH_ARAC_FAMILY_2"/>
    <property type="match status" value="1"/>
</dbReference>
<proteinExistence type="predicted"/>
<dbReference type="Proteomes" id="UP001589619">
    <property type="component" value="Unassembled WGS sequence"/>
</dbReference>
<gene>
    <name evidence="6" type="ORF">ACFFNY_31600</name>
</gene>
<dbReference type="InterPro" id="IPR041522">
    <property type="entry name" value="CdaR_GGDEF"/>
</dbReference>
<dbReference type="InterPro" id="IPR018062">
    <property type="entry name" value="HTH_AraC-typ_CS"/>
</dbReference>
<dbReference type="Pfam" id="PF17853">
    <property type="entry name" value="GGDEF_2"/>
    <property type="match status" value="1"/>
</dbReference>
<dbReference type="Pfam" id="PF12833">
    <property type="entry name" value="HTH_18"/>
    <property type="match status" value="1"/>
</dbReference>
<reference evidence="6 7" key="1">
    <citation type="submission" date="2024-09" db="EMBL/GenBank/DDBJ databases">
        <authorList>
            <person name="Sun Q."/>
            <person name="Mori K."/>
        </authorList>
    </citation>
    <scope>NUCLEOTIDE SEQUENCE [LARGE SCALE GENOMIC DNA]</scope>
    <source>
        <strain evidence="6 7">JCM 12520</strain>
    </source>
</reference>